<dbReference type="OrthoDB" id="3800455at2759"/>
<evidence type="ECO:0000313" key="1">
    <source>
        <dbReference type="EMBL" id="KAF1966606.1"/>
    </source>
</evidence>
<dbReference type="Proteomes" id="UP000800036">
    <property type="component" value="Unassembled WGS sequence"/>
</dbReference>
<accession>A0A6A5UUK3</accession>
<reference evidence="1" key="1">
    <citation type="journal article" date="2020" name="Stud. Mycol.">
        <title>101 Dothideomycetes genomes: a test case for predicting lifestyles and emergence of pathogens.</title>
        <authorList>
            <person name="Haridas S."/>
            <person name="Albert R."/>
            <person name="Binder M."/>
            <person name="Bloem J."/>
            <person name="Labutti K."/>
            <person name="Salamov A."/>
            <person name="Andreopoulos B."/>
            <person name="Baker S."/>
            <person name="Barry K."/>
            <person name="Bills G."/>
            <person name="Bluhm B."/>
            <person name="Cannon C."/>
            <person name="Castanera R."/>
            <person name="Culley D."/>
            <person name="Daum C."/>
            <person name="Ezra D."/>
            <person name="Gonzalez J."/>
            <person name="Henrissat B."/>
            <person name="Kuo A."/>
            <person name="Liang C."/>
            <person name="Lipzen A."/>
            <person name="Lutzoni F."/>
            <person name="Magnuson J."/>
            <person name="Mondo S."/>
            <person name="Nolan M."/>
            <person name="Ohm R."/>
            <person name="Pangilinan J."/>
            <person name="Park H.-J."/>
            <person name="Ramirez L."/>
            <person name="Alfaro M."/>
            <person name="Sun H."/>
            <person name="Tritt A."/>
            <person name="Yoshinaga Y."/>
            <person name="Zwiers L.-H."/>
            <person name="Turgeon B."/>
            <person name="Goodwin S."/>
            <person name="Spatafora J."/>
            <person name="Crous P."/>
            <person name="Grigoriev I."/>
        </authorList>
    </citation>
    <scope>NUCLEOTIDE SEQUENCE</scope>
    <source>
        <strain evidence="1">CBS 107.79</strain>
    </source>
</reference>
<evidence type="ECO:0000313" key="2">
    <source>
        <dbReference type="Proteomes" id="UP000800036"/>
    </source>
</evidence>
<protein>
    <recommendedName>
        <fullName evidence="3">BTB domain-containing protein</fullName>
    </recommendedName>
</protein>
<proteinExistence type="predicted"/>
<gene>
    <name evidence="1" type="ORF">BU23DRAFT_313938</name>
</gene>
<sequence length="213" mass="24173">MNGESVESQIGIITLDEDDPAIFRLVHSYMYSGRLYEGMPLVLDHVFIQRYDQDSKQLQLRQSNDVVIFERETVVNLLFKIVFDLYIFADMRLATQIQDVVISLLFAKISDELQFPIDLLGYLDSRLPDGCVLLNMITNILTACAPLQSITINEEHIPRLILSGMFYCAMMGHDLDKDQGKDSDESEFCMSGCLWHDSSAETHPKSAKLPAKS</sequence>
<name>A0A6A5UUK3_9PLEO</name>
<keyword evidence="2" id="KW-1185">Reference proteome</keyword>
<dbReference type="EMBL" id="ML976743">
    <property type="protein sequence ID" value="KAF1966606.1"/>
    <property type="molecule type" value="Genomic_DNA"/>
</dbReference>
<dbReference type="AlphaFoldDB" id="A0A6A5UUK3"/>
<organism evidence="1 2">
    <name type="scientific">Bimuria novae-zelandiae CBS 107.79</name>
    <dbReference type="NCBI Taxonomy" id="1447943"/>
    <lineage>
        <taxon>Eukaryota</taxon>
        <taxon>Fungi</taxon>
        <taxon>Dikarya</taxon>
        <taxon>Ascomycota</taxon>
        <taxon>Pezizomycotina</taxon>
        <taxon>Dothideomycetes</taxon>
        <taxon>Pleosporomycetidae</taxon>
        <taxon>Pleosporales</taxon>
        <taxon>Massarineae</taxon>
        <taxon>Didymosphaeriaceae</taxon>
        <taxon>Bimuria</taxon>
    </lineage>
</organism>
<evidence type="ECO:0008006" key="3">
    <source>
        <dbReference type="Google" id="ProtNLM"/>
    </source>
</evidence>